<keyword evidence="3" id="KW-0540">Nuclease</keyword>
<keyword evidence="4" id="KW-1185">Reference proteome</keyword>
<dbReference type="SUPFAM" id="SSF52540">
    <property type="entry name" value="P-loop containing nucleoside triphosphate hydrolases"/>
    <property type="match status" value="2"/>
</dbReference>
<dbReference type="EMBL" id="CP011797">
    <property type="protein sequence ID" value="ATX77900.1"/>
    <property type="molecule type" value="Genomic_DNA"/>
</dbReference>
<keyword evidence="1" id="KW-0175">Coiled coil</keyword>
<proteinExistence type="predicted"/>
<evidence type="ECO:0000313" key="4">
    <source>
        <dbReference type="Proteomes" id="UP000229757"/>
    </source>
</evidence>
<dbReference type="Pfam" id="PF13476">
    <property type="entry name" value="AAA_23"/>
    <property type="match status" value="1"/>
</dbReference>
<protein>
    <submittedName>
        <fullName evidence="3">Exonuclease SbcC</fullName>
    </submittedName>
</protein>
<dbReference type="AlphaFoldDB" id="A0A2K8KT40"/>
<reference evidence="3 4" key="1">
    <citation type="journal article" date="2017" name="Environ. Microbiol.">
        <title>Genomic and physiological analyses of 'Reinekea forsetii' reveal a versatile opportunistic lifestyle during spring algae blooms.</title>
        <authorList>
            <person name="Avci B."/>
            <person name="Hahnke R.L."/>
            <person name="Chafee M."/>
            <person name="Fischer T."/>
            <person name="Gruber-Vodicka H."/>
            <person name="Tegetmeyer H.E."/>
            <person name="Harder J."/>
            <person name="Fuchs B.M."/>
            <person name="Amann R.I."/>
            <person name="Teeling H."/>
        </authorList>
    </citation>
    <scope>NUCLEOTIDE SEQUENCE [LARGE SCALE GENOMIC DNA]</scope>
    <source>
        <strain evidence="3 4">Hel1_31_D35</strain>
    </source>
</reference>
<gene>
    <name evidence="3" type="primary">sbcC</name>
    <name evidence="3" type="ORF">REIFOR_02779</name>
</gene>
<feature type="domain" description="Rad50/SbcC-type AAA" evidence="2">
    <location>
        <begin position="5"/>
        <end position="216"/>
    </location>
</feature>
<sequence length="1029" mass="113501">MKPIQLSIQAFGPFAGTERINFQALGVNPLFLINGPTGAGKSTVLDAICFALYGQSTGNEREAVFMRCDLSAPDLDTEVVFDFSLADQVYRIYRRPQQEVAKKVGAGTTLRAPSGSVYRIAAADFVAPFDESQASLLALKGIKEINEWVKTTTGLSAEQFRQVMVLPQGQFRKLLLADSDEREQIFSQLFQTQIFKQIEDRLKSESAQLRSERKSLRDHAEGLLASVHLSDGESLVLQLAELEPRFLAEQAAFQQAEVVAAAAAQAVAQANSLTDKFAQYERLQLEQAELMAQAPSMQEQAVRLQQAEAARAIAPYQRTLIDQQDRLLQEQAAQQQLGAQIVQLSTDQTLAQSRFSAAAQDWQHLDAHKAELSAWQAKQQGLQALTEQLAQMQRAQANSAQAVQAVGQITDRQRLLQEQRAQLDALQHEQGRQLQQLPQLKVDLEHCKRQGLLKKQWHDLQTSLSEGQEQLSQDQLLLGQAERAAEQAELSAKQTELAWHQGQAAELARQLNDDQACLVCGSLTHPNPAHLAAGAVLTTKTELDRVRALAGQAQQGVAAVQVRVKQQAFALTQQQQRADELWAEIGAQAEQSIDWFRAQWHSLNQQIQQLLVVQHKQQSELAQIEAGDNERLELDAALSRATLNRDQCVQVEAEYRAAVQQLEQQIPEADREPGRVADQLNRLAQLIAQIDSRYLSSQQALQGVQRQLVSQQSLQADRLSRIATLTTDIEQRQLTWAAQLSQAGFASVALFQAALLEDGPLSALVAELKAYHQRVAELTGRMAQSEGELAQHSRPDLPALAQALEAADAQKNLARQGLSATTSERDSLLRVSKLLQKNQGDLAQVEADYRIYGTLSDVASGQSGNRISLQRFVLGVLLDDVLREASQRLQLMSKGRYILKRKLERSKGNKTSGLELEIEDAYSSATRPANTLSGGESFMAALALALGLSDVVQSYSGGIRLETLFIDEGFGSLDMESLELAVQTLIDLRKTGRTIGVISHVSEMREQMQLRIDIEPSPLGSRIAVVGVL</sequence>
<keyword evidence="3" id="KW-0269">Exonuclease</keyword>
<evidence type="ECO:0000259" key="2">
    <source>
        <dbReference type="Pfam" id="PF13476"/>
    </source>
</evidence>
<evidence type="ECO:0000313" key="3">
    <source>
        <dbReference type="EMBL" id="ATX77900.1"/>
    </source>
</evidence>
<dbReference type="Pfam" id="PF13558">
    <property type="entry name" value="SbcC_Walker_B"/>
    <property type="match status" value="1"/>
</dbReference>
<name>A0A2K8KT40_9GAMM</name>
<feature type="coiled-coil region" evidence="1">
    <location>
        <begin position="382"/>
        <end position="436"/>
    </location>
</feature>
<organism evidence="3 4">
    <name type="scientific">Reinekea forsetii</name>
    <dbReference type="NCBI Taxonomy" id="1336806"/>
    <lineage>
        <taxon>Bacteria</taxon>
        <taxon>Pseudomonadati</taxon>
        <taxon>Pseudomonadota</taxon>
        <taxon>Gammaproteobacteria</taxon>
        <taxon>Oceanospirillales</taxon>
        <taxon>Saccharospirillaceae</taxon>
        <taxon>Reinekea</taxon>
    </lineage>
</organism>
<dbReference type="Gene3D" id="3.40.50.300">
    <property type="entry name" value="P-loop containing nucleotide triphosphate hydrolases"/>
    <property type="match status" value="2"/>
</dbReference>
<dbReference type="GO" id="GO:0006302">
    <property type="term" value="P:double-strand break repair"/>
    <property type="evidence" value="ECO:0007669"/>
    <property type="project" value="InterPro"/>
</dbReference>
<evidence type="ECO:0000256" key="1">
    <source>
        <dbReference type="SAM" id="Coils"/>
    </source>
</evidence>
<dbReference type="OrthoDB" id="9795626at2"/>
<dbReference type="InterPro" id="IPR027417">
    <property type="entry name" value="P-loop_NTPase"/>
</dbReference>
<dbReference type="InterPro" id="IPR038729">
    <property type="entry name" value="Rad50/SbcC_AAA"/>
</dbReference>
<dbReference type="KEGG" id="rfo:REIFOR_02779"/>
<dbReference type="PANTHER" id="PTHR32114:SF2">
    <property type="entry name" value="ABC TRANSPORTER ABCH.3"/>
    <property type="match status" value="1"/>
</dbReference>
<keyword evidence="3" id="KW-0378">Hydrolase</keyword>
<accession>A0A2K8KT40</accession>
<dbReference type="Proteomes" id="UP000229757">
    <property type="component" value="Chromosome"/>
</dbReference>
<dbReference type="PANTHER" id="PTHR32114">
    <property type="entry name" value="ABC TRANSPORTER ABCH.3"/>
    <property type="match status" value="1"/>
</dbReference>
<dbReference type="GO" id="GO:0016887">
    <property type="term" value="F:ATP hydrolysis activity"/>
    <property type="evidence" value="ECO:0007669"/>
    <property type="project" value="InterPro"/>
</dbReference>
<dbReference type="GO" id="GO:0004527">
    <property type="term" value="F:exonuclease activity"/>
    <property type="evidence" value="ECO:0007669"/>
    <property type="project" value="UniProtKB-KW"/>
</dbReference>
<dbReference type="RefSeq" id="WP_100258121.1">
    <property type="nucleotide sequence ID" value="NZ_CP011797.1"/>
</dbReference>